<name>A0ACB8SAP6_9AGAM</name>
<evidence type="ECO:0000313" key="2">
    <source>
        <dbReference type="Proteomes" id="UP000814033"/>
    </source>
</evidence>
<evidence type="ECO:0000313" key="1">
    <source>
        <dbReference type="EMBL" id="KAI0053384.1"/>
    </source>
</evidence>
<dbReference type="EMBL" id="MU275840">
    <property type="protein sequence ID" value="KAI0053384.1"/>
    <property type="molecule type" value="Genomic_DNA"/>
</dbReference>
<reference evidence="1" key="1">
    <citation type="submission" date="2021-02" db="EMBL/GenBank/DDBJ databases">
        <authorList>
            <consortium name="DOE Joint Genome Institute"/>
            <person name="Ahrendt S."/>
            <person name="Looney B.P."/>
            <person name="Miyauchi S."/>
            <person name="Morin E."/>
            <person name="Drula E."/>
            <person name="Courty P.E."/>
            <person name="Chicoki N."/>
            <person name="Fauchery L."/>
            <person name="Kohler A."/>
            <person name="Kuo A."/>
            <person name="Labutti K."/>
            <person name="Pangilinan J."/>
            <person name="Lipzen A."/>
            <person name="Riley R."/>
            <person name="Andreopoulos W."/>
            <person name="He G."/>
            <person name="Johnson J."/>
            <person name="Barry K.W."/>
            <person name="Grigoriev I.V."/>
            <person name="Nagy L."/>
            <person name="Hibbett D."/>
            <person name="Henrissat B."/>
            <person name="Matheny P.B."/>
            <person name="Labbe J."/>
            <person name="Martin F."/>
        </authorList>
    </citation>
    <scope>NUCLEOTIDE SEQUENCE</scope>
    <source>
        <strain evidence="1">FP105234-sp</strain>
    </source>
</reference>
<accession>A0ACB8SAP6</accession>
<dbReference type="Proteomes" id="UP000814033">
    <property type="component" value="Unassembled WGS sequence"/>
</dbReference>
<protein>
    <submittedName>
        <fullName evidence="1">Uncharacterized protein</fullName>
    </submittedName>
</protein>
<comment type="caution">
    <text evidence="1">The sequence shown here is derived from an EMBL/GenBank/DDBJ whole genome shotgun (WGS) entry which is preliminary data.</text>
</comment>
<keyword evidence="2" id="KW-1185">Reference proteome</keyword>
<sequence>MRTSSATPAKRQWKACGTSVSIALVRFPLVSTLFCLTAPTDYDLCTSCLDAPTRTHPREHQFFAIEEPGGVYVHTVFSSNDPSQEELATQVRNVQDLVASQVRTAIDAAAAAIQAGERAVAANENATREAREAMGASLGALHPPHVPFYPPPPPPVVPSSQAPVVQAVPALVAHNATCDMCDSRIEGDRYKCTDCPDYDTCSSCFTLVPSQHPSHTFVRLSVADLLIQPAPSRLLSAHPKYADSPTHHATCDACRRSIRGVRFKCMHPACADFDLCADCESLPLAVHPREHPLLKIRTPGGYVPRVWRYCAGSEADVLREVAREEVEKKREKESQFEEVLKKMDQEDQVPAAQQLEQADADKQESAPLVVDDVLMRLTRMFSEQTDPSTPLPLPAFGQTHTTDDQRLHCQTHTTDDQRQNNTPTPRPAHVSPPPPVSVQMRPSVSYGVPIPVPVSIPAFPTPVVRPVSVSSSPPTTQSVAPMTFPAAQSSPPPRNPFLGVFAGPPQIPPFASVFPPEPRHTFPPATVRTPTLPPPPPSWLDMVRSPPQSPSRPVAPAAVTPPFIASPPPQLSLDLAPFEAPELEEEVQMPGQYDPLPIMVRRWSPEPLIQFEDKPVKVQASDNDNGEDADTRETSTLRDDASESDMSTLPRVRPTDFNELFDLAAQFRHLLELPSVPKHIPQSTANATVESEGDVASVVTPTELTSTVEGQESSKVPSQSAASTQGLEAASSTRGLPAPKAPFVQSKPNSIQSLIDTLRITSPRALEEILSGASVSSSTPEAAEADALLRATFVEDNNIPDGQIFPPGAEFVKSWRMRNDGLGAWPAGTEVVYVAGDKLMLDKRERFSVGSVAPGEEVDVWTGELKAPDVPGKYISYWRLNDPGRGRFGHSIWIDITVAEASNVQRTDDSDSSLAASSVIMPAQPASSVAAESAPAAQPDEATTAPLSPALTQVSTTSSVSLIDMPSDASDEESDVFEDSRSNVGSSPMANANLSPDIEYVVLYDSSDEE</sequence>
<proteinExistence type="predicted"/>
<reference evidence="1" key="2">
    <citation type="journal article" date="2022" name="New Phytol.">
        <title>Evolutionary transition to the ectomycorrhizal habit in the genomes of a hyperdiverse lineage of mushroom-forming fungi.</title>
        <authorList>
            <person name="Looney B."/>
            <person name="Miyauchi S."/>
            <person name="Morin E."/>
            <person name="Drula E."/>
            <person name="Courty P.E."/>
            <person name="Kohler A."/>
            <person name="Kuo A."/>
            <person name="LaButti K."/>
            <person name="Pangilinan J."/>
            <person name="Lipzen A."/>
            <person name="Riley R."/>
            <person name="Andreopoulos W."/>
            <person name="He G."/>
            <person name="Johnson J."/>
            <person name="Nolan M."/>
            <person name="Tritt A."/>
            <person name="Barry K.W."/>
            <person name="Grigoriev I.V."/>
            <person name="Nagy L.G."/>
            <person name="Hibbett D."/>
            <person name="Henrissat B."/>
            <person name="Matheny P.B."/>
            <person name="Labbe J."/>
            <person name="Martin F.M."/>
        </authorList>
    </citation>
    <scope>NUCLEOTIDE SEQUENCE</scope>
    <source>
        <strain evidence="1">FP105234-sp</strain>
    </source>
</reference>
<gene>
    <name evidence="1" type="ORF">FA95DRAFT_739476</name>
</gene>
<organism evidence="1 2">
    <name type="scientific">Auriscalpium vulgare</name>
    <dbReference type="NCBI Taxonomy" id="40419"/>
    <lineage>
        <taxon>Eukaryota</taxon>
        <taxon>Fungi</taxon>
        <taxon>Dikarya</taxon>
        <taxon>Basidiomycota</taxon>
        <taxon>Agaricomycotina</taxon>
        <taxon>Agaricomycetes</taxon>
        <taxon>Russulales</taxon>
        <taxon>Auriscalpiaceae</taxon>
        <taxon>Auriscalpium</taxon>
    </lineage>
</organism>